<name>A0A1N7LBD5_9BACL</name>
<dbReference type="GO" id="GO:0003723">
    <property type="term" value="F:RNA binding"/>
    <property type="evidence" value="ECO:0007669"/>
    <property type="project" value="InterPro"/>
</dbReference>
<dbReference type="PANTHER" id="PTHR11142">
    <property type="entry name" value="PSEUDOURIDYLATE SYNTHASE"/>
    <property type="match status" value="1"/>
</dbReference>
<dbReference type="InterPro" id="IPR020095">
    <property type="entry name" value="PsdUridine_synth_TruA_C"/>
</dbReference>
<dbReference type="PANTHER" id="PTHR11142:SF0">
    <property type="entry name" value="TRNA PSEUDOURIDINE SYNTHASE-LIKE 1"/>
    <property type="match status" value="1"/>
</dbReference>
<protein>
    <recommendedName>
        <fullName evidence="4">tRNA pseudouridine synthase A</fullName>
        <ecNumber evidence="4">5.4.99.12</ecNumber>
    </recommendedName>
    <alternativeName>
        <fullName evidence="4">tRNA pseudouridine(38-40) synthase</fullName>
    </alternativeName>
    <alternativeName>
        <fullName evidence="4">tRNA pseudouridylate synthase I</fullName>
    </alternativeName>
    <alternativeName>
        <fullName evidence="4">tRNA-uridine isomerase I</fullName>
    </alternativeName>
</protein>
<feature type="active site" description="Nucleophile" evidence="4 5">
    <location>
        <position position="55"/>
    </location>
</feature>
<feature type="domain" description="Pseudouridine synthase I TruA alpha/beta" evidence="8">
    <location>
        <begin position="13"/>
        <end position="106"/>
    </location>
</feature>
<feature type="binding site" evidence="4 6">
    <location>
        <position position="113"/>
    </location>
    <ligand>
        <name>substrate</name>
    </ligand>
</feature>
<feature type="domain" description="Pseudouridine synthase I TruA alpha/beta" evidence="8">
    <location>
        <begin position="146"/>
        <end position="248"/>
    </location>
</feature>
<dbReference type="PIRSF" id="PIRSF001430">
    <property type="entry name" value="tRNA_psdUrid_synth"/>
    <property type="match status" value="1"/>
</dbReference>
<dbReference type="STRING" id="252246.SAMN05421799_10326"/>
<keyword evidence="2 4" id="KW-0819">tRNA processing</keyword>
<dbReference type="Gene3D" id="3.30.70.580">
    <property type="entry name" value="Pseudouridine synthase I, catalytic domain, N-terminal subdomain"/>
    <property type="match status" value="1"/>
</dbReference>
<evidence type="ECO:0000256" key="4">
    <source>
        <dbReference type="HAMAP-Rule" id="MF_00171"/>
    </source>
</evidence>
<evidence type="ECO:0000259" key="8">
    <source>
        <dbReference type="Pfam" id="PF01416"/>
    </source>
</evidence>
<evidence type="ECO:0000256" key="5">
    <source>
        <dbReference type="PIRSR" id="PIRSR001430-1"/>
    </source>
</evidence>
<dbReference type="InterPro" id="IPR001406">
    <property type="entry name" value="PsdUridine_synth_TruA"/>
</dbReference>
<dbReference type="AlphaFoldDB" id="A0A1N7LBD5"/>
<dbReference type="InterPro" id="IPR020094">
    <property type="entry name" value="TruA/RsuA/RluB/E/F_N"/>
</dbReference>
<comment type="function">
    <text evidence="4">Formation of pseudouridine at positions 38, 39 and 40 in the anticodon stem and loop of transfer RNAs.</text>
</comment>
<accession>A0A1N7LBD5</accession>
<comment type="caution">
    <text evidence="4">Lacks conserved residue(s) required for the propagation of feature annotation.</text>
</comment>
<dbReference type="CDD" id="cd02570">
    <property type="entry name" value="PseudoU_synth_EcTruA"/>
    <property type="match status" value="1"/>
</dbReference>
<sequence>MSRGRRIRLVLGYDGSGFHGFARQEGLRTVQGVLEDVLLRMLGTEIPVEGSGRTDRGVHARAQVVHFDLPYGPPVERMVHVLRRRLPADILPRAADEVDEAFHARFSVVRKTYRYTLDLAPLPSLYWYKFSWHVPEPLDLDAMKEAAKHLLGEHDFTSFCAAEAPQRDKVRRLDRVDFRRDGSRLHVEFEGNGFLQYMVRILVGTLVKVGRGKESPDRIPDILEARDRRLAGETAPPHGLCLWNVEYPSAYGGKVIDLSDDL</sequence>
<comment type="subunit">
    <text evidence="4">Homodimer.</text>
</comment>
<comment type="catalytic activity">
    <reaction evidence="4 7">
        <text>uridine(38/39/40) in tRNA = pseudouridine(38/39/40) in tRNA</text>
        <dbReference type="Rhea" id="RHEA:22376"/>
        <dbReference type="Rhea" id="RHEA-COMP:10085"/>
        <dbReference type="Rhea" id="RHEA-COMP:10087"/>
        <dbReference type="ChEBI" id="CHEBI:65314"/>
        <dbReference type="ChEBI" id="CHEBI:65315"/>
        <dbReference type="EC" id="5.4.99.12"/>
    </reaction>
</comment>
<gene>
    <name evidence="4" type="primary">truA</name>
    <name evidence="9" type="ORF">SAMN05421799_10326</name>
</gene>
<dbReference type="EC" id="5.4.99.12" evidence="4"/>
<keyword evidence="10" id="KW-1185">Reference proteome</keyword>
<dbReference type="EMBL" id="FTOO01000003">
    <property type="protein sequence ID" value="SIS71166.1"/>
    <property type="molecule type" value="Genomic_DNA"/>
</dbReference>
<evidence type="ECO:0000256" key="1">
    <source>
        <dbReference type="ARBA" id="ARBA00009375"/>
    </source>
</evidence>
<dbReference type="GO" id="GO:0160147">
    <property type="term" value="F:tRNA pseudouridine(38-40) synthase activity"/>
    <property type="evidence" value="ECO:0007669"/>
    <property type="project" value="UniProtKB-EC"/>
</dbReference>
<keyword evidence="3 4" id="KW-0413">Isomerase</keyword>
<comment type="similarity">
    <text evidence="1 4 7">Belongs to the tRNA pseudouridine synthase TruA family.</text>
</comment>
<dbReference type="OrthoDB" id="9811823at2"/>
<dbReference type="Pfam" id="PF01416">
    <property type="entry name" value="PseudoU_synth_1"/>
    <property type="match status" value="2"/>
</dbReference>
<dbReference type="NCBIfam" id="TIGR00071">
    <property type="entry name" value="hisT_truA"/>
    <property type="match status" value="1"/>
</dbReference>
<dbReference type="Gene3D" id="3.30.70.660">
    <property type="entry name" value="Pseudouridine synthase I, catalytic domain, C-terminal subdomain"/>
    <property type="match status" value="1"/>
</dbReference>
<dbReference type="Proteomes" id="UP000186156">
    <property type="component" value="Unassembled WGS sequence"/>
</dbReference>
<evidence type="ECO:0000256" key="2">
    <source>
        <dbReference type="ARBA" id="ARBA00022694"/>
    </source>
</evidence>
<evidence type="ECO:0000256" key="3">
    <source>
        <dbReference type="ARBA" id="ARBA00023235"/>
    </source>
</evidence>
<organism evidence="9 10">
    <name type="scientific">Alicyclobacillus vulcanalis</name>
    <dbReference type="NCBI Taxonomy" id="252246"/>
    <lineage>
        <taxon>Bacteria</taxon>
        <taxon>Bacillati</taxon>
        <taxon>Bacillota</taxon>
        <taxon>Bacilli</taxon>
        <taxon>Bacillales</taxon>
        <taxon>Alicyclobacillaceae</taxon>
        <taxon>Alicyclobacillus</taxon>
    </lineage>
</organism>
<reference evidence="10" key="1">
    <citation type="submission" date="2017-01" db="EMBL/GenBank/DDBJ databases">
        <authorList>
            <person name="Varghese N."/>
            <person name="Submissions S."/>
        </authorList>
    </citation>
    <scope>NUCLEOTIDE SEQUENCE [LARGE SCALE GENOMIC DNA]</scope>
    <source>
        <strain evidence="10">DSM 16176</strain>
    </source>
</reference>
<dbReference type="FunFam" id="3.30.70.580:FF:000001">
    <property type="entry name" value="tRNA pseudouridine synthase A"/>
    <property type="match status" value="1"/>
</dbReference>
<dbReference type="InterPro" id="IPR020097">
    <property type="entry name" value="PsdUridine_synth_TruA_a/b_dom"/>
</dbReference>
<proteinExistence type="inferred from homology"/>
<dbReference type="GO" id="GO:0031119">
    <property type="term" value="P:tRNA pseudouridine synthesis"/>
    <property type="evidence" value="ECO:0007669"/>
    <property type="project" value="UniProtKB-UniRule"/>
</dbReference>
<dbReference type="HAMAP" id="MF_00171">
    <property type="entry name" value="TruA"/>
    <property type="match status" value="1"/>
</dbReference>
<evidence type="ECO:0000256" key="7">
    <source>
        <dbReference type="RuleBase" id="RU003792"/>
    </source>
</evidence>
<evidence type="ECO:0000313" key="10">
    <source>
        <dbReference type="Proteomes" id="UP000186156"/>
    </source>
</evidence>
<dbReference type="RefSeq" id="WP_076345477.1">
    <property type="nucleotide sequence ID" value="NZ_FTOO01000003.1"/>
</dbReference>
<evidence type="ECO:0000256" key="6">
    <source>
        <dbReference type="PIRSR" id="PIRSR001430-2"/>
    </source>
</evidence>
<dbReference type="InterPro" id="IPR020103">
    <property type="entry name" value="PsdUridine_synth_cat_dom_sf"/>
</dbReference>
<dbReference type="SUPFAM" id="SSF55120">
    <property type="entry name" value="Pseudouridine synthase"/>
    <property type="match status" value="1"/>
</dbReference>
<evidence type="ECO:0000313" key="9">
    <source>
        <dbReference type="EMBL" id="SIS71166.1"/>
    </source>
</evidence>